<reference evidence="11 12" key="1">
    <citation type="journal article" date="2018" name="Nat. Ecol. Evol.">
        <title>Shark genomes provide insights into elasmobranch evolution and the origin of vertebrates.</title>
        <authorList>
            <person name="Hara Y"/>
            <person name="Yamaguchi K"/>
            <person name="Onimaru K"/>
            <person name="Kadota M"/>
            <person name="Koyanagi M"/>
            <person name="Keeley SD"/>
            <person name="Tatsumi K"/>
            <person name="Tanaka K"/>
            <person name="Motone F"/>
            <person name="Kageyama Y"/>
            <person name="Nozu R"/>
            <person name="Adachi N"/>
            <person name="Nishimura O"/>
            <person name="Nakagawa R"/>
            <person name="Tanegashima C"/>
            <person name="Kiyatake I"/>
            <person name="Matsumoto R"/>
            <person name="Murakumo K"/>
            <person name="Nishida K"/>
            <person name="Terakita A"/>
            <person name="Kuratani S"/>
            <person name="Sato K"/>
            <person name="Hyodo S Kuraku.S."/>
        </authorList>
    </citation>
    <scope>NUCLEOTIDE SEQUENCE [LARGE SCALE GENOMIC DNA]</scope>
</reference>
<comment type="caution">
    <text evidence="11">The sequence shown here is derived from an EMBL/GenBank/DDBJ whole genome shotgun (WGS) entry which is preliminary data.</text>
</comment>
<keyword evidence="8" id="KW-0119">Carbohydrate metabolism</keyword>
<dbReference type="PANTHER" id="PTHR10628">
    <property type="entry name" value="SIALIDASE"/>
    <property type="match status" value="1"/>
</dbReference>
<dbReference type="OrthoDB" id="2739686at2759"/>
<comment type="similarity">
    <text evidence="2">Belongs to the glycosyl hydrolase 33 family.</text>
</comment>
<protein>
    <recommendedName>
        <fullName evidence="3">exo-alpha-sialidase</fullName>
        <ecNumber evidence="3">3.2.1.18</ecNumber>
    </recommendedName>
</protein>
<evidence type="ECO:0000313" key="11">
    <source>
        <dbReference type="EMBL" id="GCC35492.1"/>
    </source>
</evidence>
<dbReference type="EC" id="3.2.1.18" evidence="3"/>
<dbReference type="AlphaFoldDB" id="A0A401SYL1"/>
<dbReference type="InterPro" id="IPR036278">
    <property type="entry name" value="Sialidase_sf"/>
</dbReference>
<dbReference type="GO" id="GO:0016020">
    <property type="term" value="C:membrane"/>
    <property type="evidence" value="ECO:0007669"/>
    <property type="project" value="TreeGrafter"/>
</dbReference>
<dbReference type="Gene3D" id="2.120.10.10">
    <property type="match status" value="1"/>
</dbReference>
<keyword evidence="9" id="KW-0326">Glycosidase</keyword>
<feature type="domain" description="Sialidase" evidence="10">
    <location>
        <begin position="38"/>
        <end position="369"/>
    </location>
</feature>
<evidence type="ECO:0000256" key="5">
    <source>
        <dbReference type="ARBA" id="ARBA00022801"/>
    </source>
</evidence>
<dbReference type="OMA" id="HIDCREC"/>
<dbReference type="GO" id="GO:0004308">
    <property type="term" value="F:exo-alpha-sialidase activity"/>
    <property type="evidence" value="ECO:0007669"/>
    <property type="project" value="UniProtKB-EC"/>
</dbReference>
<gene>
    <name evidence="11" type="ORF">chiPu_0013977</name>
</gene>
<evidence type="ECO:0000256" key="8">
    <source>
        <dbReference type="ARBA" id="ARBA00023277"/>
    </source>
</evidence>
<dbReference type="STRING" id="137246.A0A401SYL1"/>
<proteinExistence type="inferred from homology"/>
<dbReference type="CDD" id="cd15482">
    <property type="entry name" value="Sialidase_non-viral"/>
    <property type="match status" value="1"/>
</dbReference>
<keyword evidence="4" id="KW-0677">Repeat</keyword>
<dbReference type="InterPro" id="IPR011040">
    <property type="entry name" value="Sialidase"/>
</dbReference>
<dbReference type="EMBL" id="BEZZ01000710">
    <property type="protein sequence ID" value="GCC35492.1"/>
    <property type="molecule type" value="Genomic_DNA"/>
</dbReference>
<keyword evidence="5" id="KW-0378">Hydrolase</keyword>
<dbReference type="GO" id="GO:0005737">
    <property type="term" value="C:cytoplasm"/>
    <property type="evidence" value="ECO:0007669"/>
    <property type="project" value="TreeGrafter"/>
</dbReference>
<accession>A0A401SYL1</accession>
<evidence type="ECO:0000313" key="12">
    <source>
        <dbReference type="Proteomes" id="UP000287033"/>
    </source>
</evidence>
<evidence type="ECO:0000256" key="9">
    <source>
        <dbReference type="ARBA" id="ARBA00023295"/>
    </source>
</evidence>
<evidence type="ECO:0000256" key="7">
    <source>
        <dbReference type="ARBA" id="ARBA00023098"/>
    </source>
</evidence>
<comment type="catalytic activity">
    <reaction evidence="1">
        <text>Hydrolysis of alpha-(2-&gt;3)-, alpha-(2-&gt;6)-, alpha-(2-&gt;8)- glycosidic linkages of terminal sialic acid residues in oligosaccharides, glycoproteins, glycolipids, colominic acid and synthetic substrates.</text>
        <dbReference type="EC" id="3.2.1.18"/>
    </reaction>
</comment>
<dbReference type="SUPFAM" id="SSF50939">
    <property type="entry name" value="Sialidases"/>
    <property type="match status" value="1"/>
</dbReference>
<dbReference type="FunFam" id="2.120.10.10:FF:000002">
    <property type="entry name" value="Neuraminidase 3"/>
    <property type="match status" value="1"/>
</dbReference>
<evidence type="ECO:0000256" key="4">
    <source>
        <dbReference type="ARBA" id="ARBA00022737"/>
    </source>
</evidence>
<keyword evidence="12" id="KW-1185">Reference proteome</keyword>
<evidence type="ECO:0000256" key="1">
    <source>
        <dbReference type="ARBA" id="ARBA00000427"/>
    </source>
</evidence>
<evidence type="ECO:0000259" key="10">
    <source>
        <dbReference type="Pfam" id="PF13088"/>
    </source>
</evidence>
<dbReference type="GO" id="GO:0009313">
    <property type="term" value="P:oligosaccharide catabolic process"/>
    <property type="evidence" value="ECO:0007669"/>
    <property type="project" value="TreeGrafter"/>
</dbReference>
<dbReference type="PANTHER" id="PTHR10628:SF22">
    <property type="entry name" value="SIALIDASE-4"/>
    <property type="match status" value="1"/>
</dbReference>
<organism evidence="11 12">
    <name type="scientific">Chiloscyllium punctatum</name>
    <name type="common">Brownbanded bambooshark</name>
    <name type="synonym">Hemiscyllium punctatum</name>
    <dbReference type="NCBI Taxonomy" id="137246"/>
    <lineage>
        <taxon>Eukaryota</taxon>
        <taxon>Metazoa</taxon>
        <taxon>Chordata</taxon>
        <taxon>Craniata</taxon>
        <taxon>Vertebrata</taxon>
        <taxon>Chondrichthyes</taxon>
        <taxon>Elasmobranchii</taxon>
        <taxon>Galeomorphii</taxon>
        <taxon>Galeoidea</taxon>
        <taxon>Orectolobiformes</taxon>
        <taxon>Hemiscylliidae</taxon>
        <taxon>Chiloscyllium</taxon>
    </lineage>
</organism>
<evidence type="ECO:0000256" key="6">
    <source>
        <dbReference type="ARBA" id="ARBA00022963"/>
    </source>
</evidence>
<name>A0A401SYL1_CHIPU</name>
<evidence type="ECO:0000256" key="2">
    <source>
        <dbReference type="ARBA" id="ARBA00009348"/>
    </source>
</evidence>
<sequence length="440" mass="48674">MTSRYLPAKTVLFEQGRFGLTYRIPALCYLAQSAAILAFAEERLSPADADATVLVFRRGAVYKSHVQWGDMEILHSAYLKNHRSMNPCPVYDNSTDTLFLFFIAVLGRTTESYQIITGNNVTRLCCVRSTDHGQSWSAITDLTECTIGCAIEEWATFALGPGHGIQLPSGRLVVPAYAYHIDSKECFGKICRTSPHSFMFYSDDHGTVWRSGDFIDNLETVECQVVSVDEEDAHGVVYCNARTQLNFRAQALSTNGGAAFQDGHLIPKLVESPRGCHGSVIGFPAPIGKRYEELLAFSAFDSDNQQQTRLHKGLKLNLRSPTWVLYAHPTSPTSRRHLGVYLSTFPRDPCSWTEPWVIHEGPSAYSDLAFLEMAASKGPEAPLPAVAFACLYECGASSPYEKIAFSVFTMRELLHNIPHPPAQSQVELSTRPTSACCPIT</sequence>
<dbReference type="InterPro" id="IPR026856">
    <property type="entry name" value="Sialidase_fam"/>
</dbReference>
<keyword evidence="7" id="KW-0443">Lipid metabolism</keyword>
<dbReference type="Pfam" id="PF13088">
    <property type="entry name" value="BNR_2"/>
    <property type="match status" value="1"/>
</dbReference>
<dbReference type="GO" id="GO:0006689">
    <property type="term" value="P:ganglioside catabolic process"/>
    <property type="evidence" value="ECO:0007669"/>
    <property type="project" value="TreeGrafter"/>
</dbReference>
<keyword evidence="6" id="KW-0442">Lipid degradation</keyword>
<dbReference type="Proteomes" id="UP000287033">
    <property type="component" value="Unassembled WGS sequence"/>
</dbReference>
<evidence type="ECO:0000256" key="3">
    <source>
        <dbReference type="ARBA" id="ARBA00012733"/>
    </source>
</evidence>